<dbReference type="GO" id="GO:0005634">
    <property type="term" value="C:nucleus"/>
    <property type="evidence" value="ECO:0007669"/>
    <property type="project" value="TreeGrafter"/>
</dbReference>
<comment type="caution">
    <text evidence="6">Lacks conserved residue(s) required for the propagation of feature annotation.</text>
</comment>
<dbReference type="PANTHER" id="PTHR11254">
    <property type="entry name" value="HECT DOMAIN UBIQUITIN-PROTEIN LIGASE"/>
    <property type="match status" value="1"/>
</dbReference>
<evidence type="ECO:0000256" key="7">
    <source>
        <dbReference type="SAM" id="MobiDB-lite"/>
    </source>
</evidence>
<name>A0A9P7B384_RHOMI</name>
<dbReference type="EC" id="2.3.2.26" evidence="3"/>
<feature type="compositionally biased region" description="Polar residues" evidence="7">
    <location>
        <begin position="126"/>
        <end position="139"/>
    </location>
</feature>
<comment type="caution">
    <text evidence="9">The sequence shown here is derived from an EMBL/GenBank/DDBJ whole genome shotgun (WGS) entry which is preliminary data.</text>
</comment>
<dbReference type="PROSITE" id="PS50237">
    <property type="entry name" value="HECT"/>
    <property type="match status" value="2"/>
</dbReference>
<organism evidence="9 10">
    <name type="scientific">Rhodotorula mucilaginosa</name>
    <name type="common">Yeast</name>
    <name type="synonym">Rhodotorula rubra</name>
    <dbReference type="NCBI Taxonomy" id="5537"/>
    <lineage>
        <taxon>Eukaryota</taxon>
        <taxon>Fungi</taxon>
        <taxon>Dikarya</taxon>
        <taxon>Basidiomycota</taxon>
        <taxon>Pucciniomycotina</taxon>
        <taxon>Microbotryomycetes</taxon>
        <taxon>Sporidiobolales</taxon>
        <taxon>Sporidiobolaceae</taxon>
        <taxon>Rhodotorula</taxon>
    </lineage>
</organism>
<reference evidence="9 10" key="1">
    <citation type="submission" date="2020-11" db="EMBL/GenBank/DDBJ databases">
        <title>Kefir isolates.</title>
        <authorList>
            <person name="Marcisauskas S."/>
            <person name="Kim Y."/>
            <person name="Blasche S."/>
        </authorList>
    </citation>
    <scope>NUCLEOTIDE SEQUENCE [LARGE SCALE GENOMIC DNA]</scope>
    <source>
        <strain evidence="9 10">KR</strain>
    </source>
</reference>
<proteinExistence type="predicted"/>
<protein>
    <recommendedName>
        <fullName evidence="3">HECT-type E3 ubiquitin transferase</fullName>
        <ecNumber evidence="3">2.3.2.26</ecNumber>
    </recommendedName>
</protein>
<comment type="pathway">
    <text evidence="2">Protein modification; protein ubiquitination.</text>
</comment>
<keyword evidence="5 6" id="KW-0833">Ubl conjugation pathway</keyword>
<dbReference type="GO" id="GO:0000209">
    <property type="term" value="P:protein polyubiquitination"/>
    <property type="evidence" value="ECO:0007669"/>
    <property type="project" value="TreeGrafter"/>
</dbReference>
<evidence type="ECO:0000256" key="2">
    <source>
        <dbReference type="ARBA" id="ARBA00004906"/>
    </source>
</evidence>
<dbReference type="InterPro" id="IPR050409">
    <property type="entry name" value="E3_ubiq-protein_ligase"/>
</dbReference>
<comment type="catalytic activity">
    <reaction evidence="1">
        <text>S-ubiquitinyl-[E2 ubiquitin-conjugating enzyme]-L-cysteine + [acceptor protein]-L-lysine = [E2 ubiquitin-conjugating enzyme]-L-cysteine + N(6)-ubiquitinyl-[acceptor protein]-L-lysine.</text>
        <dbReference type="EC" id="2.3.2.26"/>
    </reaction>
</comment>
<evidence type="ECO:0000256" key="3">
    <source>
        <dbReference type="ARBA" id="ARBA00012485"/>
    </source>
</evidence>
<keyword evidence="4" id="KW-0808">Transferase</keyword>
<dbReference type="InterPro" id="IPR000569">
    <property type="entry name" value="HECT_dom"/>
</dbReference>
<dbReference type="GO" id="GO:0005737">
    <property type="term" value="C:cytoplasm"/>
    <property type="evidence" value="ECO:0007669"/>
    <property type="project" value="TreeGrafter"/>
</dbReference>
<evidence type="ECO:0000259" key="8">
    <source>
        <dbReference type="PROSITE" id="PS50237"/>
    </source>
</evidence>
<sequence length="421" mass="46511">MFNTFDYINPSIHAAARRYSVGVCGAGVAKTTRRTSQERIAGVLLKVVRISIFALSVAAQTPPASPGAPRGTCLTRARFYAARAGSGVKAATPQASATSSPHQRSRYRRVIKPLFLGPLAHSAPFQSSLPLPDRSQQAQALPHTRSRPSQLLSPDEEQIKTIYSALTISDLWKRLGDALGGIEAKPDLLYLSTVLLPLIESLLVVNKFTDASSTEFIDFTPAHSKILNTMVRNNPLLMSGSFAVLVRNSSMLNFENKRSFFFSVSCTAQPHYPTINLNVRRARVFEDLYHVFLRETGDEIKYGKLNGKFYDEQGVDAGGVTREWFGVLARQMFNPGYALCQPQAADPLTYQPNKASALVWILDNYTDCIINLTFSVEGDEFGVTDVVDLIPNGRNGPVTNKTRHDYVHRIAVERLSFGIRV</sequence>
<accession>A0A9P7B384</accession>
<dbReference type="OrthoDB" id="8068875at2759"/>
<dbReference type="AlphaFoldDB" id="A0A9P7B384"/>
<gene>
    <name evidence="9" type="ORF">C6P46_000428</name>
</gene>
<evidence type="ECO:0000256" key="6">
    <source>
        <dbReference type="PROSITE-ProRule" id="PRU00104"/>
    </source>
</evidence>
<evidence type="ECO:0000313" key="10">
    <source>
        <dbReference type="Proteomes" id="UP000777482"/>
    </source>
</evidence>
<dbReference type="InterPro" id="IPR035983">
    <property type="entry name" value="Hect_E3_ubiquitin_ligase"/>
</dbReference>
<keyword evidence="10" id="KW-1185">Reference proteome</keyword>
<evidence type="ECO:0000256" key="1">
    <source>
        <dbReference type="ARBA" id="ARBA00000885"/>
    </source>
</evidence>
<evidence type="ECO:0000256" key="5">
    <source>
        <dbReference type="ARBA" id="ARBA00022786"/>
    </source>
</evidence>
<dbReference type="PANTHER" id="PTHR11254:SF67">
    <property type="entry name" value="E3 UBIQUITIN-PROTEIN LIGASE HUWE1"/>
    <property type="match status" value="1"/>
</dbReference>
<dbReference type="Gene3D" id="3.90.1750.10">
    <property type="entry name" value="Hect, E3 ligase catalytic domains"/>
    <property type="match status" value="1"/>
</dbReference>
<feature type="domain" description="HECT" evidence="8">
    <location>
        <begin position="296"/>
        <end position="356"/>
    </location>
</feature>
<dbReference type="Proteomes" id="UP000777482">
    <property type="component" value="Unassembled WGS sequence"/>
</dbReference>
<feature type="domain" description="HECT" evidence="8">
    <location>
        <begin position="357"/>
        <end position="421"/>
    </location>
</feature>
<evidence type="ECO:0000313" key="9">
    <source>
        <dbReference type="EMBL" id="KAG0656109.1"/>
    </source>
</evidence>
<dbReference type="SUPFAM" id="SSF56204">
    <property type="entry name" value="Hect, E3 ligase catalytic domain"/>
    <property type="match status" value="1"/>
</dbReference>
<dbReference type="GO" id="GO:0061630">
    <property type="term" value="F:ubiquitin protein ligase activity"/>
    <property type="evidence" value="ECO:0007669"/>
    <property type="project" value="UniProtKB-EC"/>
</dbReference>
<dbReference type="Pfam" id="PF00632">
    <property type="entry name" value="HECT"/>
    <property type="match status" value="1"/>
</dbReference>
<dbReference type="GO" id="GO:0006511">
    <property type="term" value="P:ubiquitin-dependent protein catabolic process"/>
    <property type="evidence" value="ECO:0007669"/>
    <property type="project" value="TreeGrafter"/>
</dbReference>
<dbReference type="EMBL" id="PUHQ01000103">
    <property type="protein sequence ID" value="KAG0656109.1"/>
    <property type="molecule type" value="Genomic_DNA"/>
</dbReference>
<evidence type="ECO:0000256" key="4">
    <source>
        <dbReference type="ARBA" id="ARBA00022679"/>
    </source>
</evidence>
<feature type="region of interest" description="Disordered" evidence="7">
    <location>
        <begin position="126"/>
        <end position="153"/>
    </location>
</feature>